<feature type="chain" id="PRO_5032663474" evidence="5">
    <location>
        <begin position="30"/>
        <end position="1256"/>
    </location>
</feature>
<dbReference type="Pfam" id="PF23106">
    <property type="entry name" value="EGF_Teneurin"/>
    <property type="match status" value="1"/>
</dbReference>
<comment type="caution">
    <text evidence="8">The sequence shown here is derived from an EMBL/GenBank/DDBJ whole genome shotgun (WGS) entry which is preliminary data.</text>
</comment>
<evidence type="ECO:0000256" key="1">
    <source>
        <dbReference type="ARBA" id="ARBA00022729"/>
    </source>
</evidence>
<dbReference type="Proteomes" id="UP000596742">
    <property type="component" value="Unassembled WGS sequence"/>
</dbReference>
<keyword evidence="9" id="KW-1185">Reference proteome</keyword>
<gene>
    <name evidence="8" type="ORF">MGAL_10B073106</name>
</gene>
<dbReference type="PROSITE" id="PS00022">
    <property type="entry name" value="EGF_1"/>
    <property type="match status" value="1"/>
</dbReference>
<keyword evidence="2" id="KW-1015">Disulfide bond</keyword>
<dbReference type="Gene3D" id="4.10.60.10">
    <property type="entry name" value="Zinc finger, CCHC-type"/>
    <property type="match status" value="1"/>
</dbReference>
<keyword evidence="1 5" id="KW-0732">Signal</keyword>
<dbReference type="GO" id="GO:0009986">
    <property type="term" value="C:cell surface"/>
    <property type="evidence" value="ECO:0007669"/>
    <property type="project" value="TreeGrafter"/>
</dbReference>
<proteinExistence type="predicted"/>
<evidence type="ECO:0000256" key="5">
    <source>
        <dbReference type="SAM" id="SignalP"/>
    </source>
</evidence>
<dbReference type="InterPro" id="IPR058727">
    <property type="entry name" value="Helical_Vwde"/>
</dbReference>
<feature type="compositionally biased region" description="Low complexity" evidence="4">
    <location>
        <begin position="1174"/>
        <end position="1184"/>
    </location>
</feature>
<evidence type="ECO:0000313" key="9">
    <source>
        <dbReference type="Proteomes" id="UP000596742"/>
    </source>
</evidence>
<dbReference type="Pfam" id="PF00094">
    <property type="entry name" value="VWD"/>
    <property type="match status" value="1"/>
</dbReference>
<name>A0A8B6FY80_MYTGA</name>
<dbReference type="AlphaFoldDB" id="A0A8B6FY80"/>
<dbReference type="InterPro" id="IPR050969">
    <property type="entry name" value="Dev_Signal_Modulators"/>
</dbReference>
<dbReference type="PROSITE" id="PS51233">
    <property type="entry name" value="VWFD"/>
    <property type="match status" value="1"/>
</dbReference>
<keyword evidence="3" id="KW-0862">Zinc</keyword>
<dbReference type="InterPro" id="IPR001878">
    <property type="entry name" value="Znf_CCHC"/>
</dbReference>
<feature type="compositionally biased region" description="Polar residues" evidence="4">
    <location>
        <begin position="1020"/>
        <end position="1031"/>
    </location>
</feature>
<accession>A0A8B6FY80</accession>
<dbReference type="InterPro" id="IPR001846">
    <property type="entry name" value="VWF_type-D"/>
</dbReference>
<dbReference type="PROSITE" id="PS50158">
    <property type="entry name" value="ZF_CCHC"/>
    <property type="match status" value="1"/>
</dbReference>
<feature type="signal peptide" evidence="5">
    <location>
        <begin position="1"/>
        <end position="29"/>
    </location>
</feature>
<feature type="domain" description="VWFD" evidence="7">
    <location>
        <begin position="455"/>
        <end position="637"/>
    </location>
</feature>
<dbReference type="Pfam" id="PF00098">
    <property type="entry name" value="zf-CCHC"/>
    <property type="match status" value="1"/>
</dbReference>
<dbReference type="EMBL" id="UYJE01007593">
    <property type="protein sequence ID" value="VDI56268.1"/>
    <property type="molecule type" value="Genomic_DNA"/>
</dbReference>
<evidence type="ECO:0000256" key="3">
    <source>
        <dbReference type="PROSITE-ProRule" id="PRU00047"/>
    </source>
</evidence>
<feature type="region of interest" description="Disordered" evidence="4">
    <location>
        <begin position="1009"/>
        <end position="1031"/>
    </location>
</feature>
<dbReference type="PANTHER" id="PTHR14949:SF54">
    <property type="entry name" value="VWFD DOMAIN-CONTAINING PROTEIN"/>
    <property type="match status" value="1"/>
</dbReference>
<feature type="region of interest" description="Disordered" evidence="4">
    <location>
        <begin position="1165"/>
        <end position="1191"/>
    </location>
</feature>
<dbReference type="SUPFAM" id="SSF57756">
    <property type="entry name" value="Retrovirus zinc finger-like domains"/>
    <property type="match status" value="1"/>
</dbReference>
<reference evidence="8" key="1">
    <citation type="submission" date="2018-11" db="EMBL/GenBank/DDBJ databases">
        <authorList>
            <person name="Alioto T."/>
            <person name="Alioto T."/>
        </authorList>
    </citation>
    <scope>NUCLEOTIDE SEQUENCE</scope>
</reference>
<keyword evidence="3" id="KW-0863">Zinc-finger</keyword>
<dbReference type="GO" id="GO:0005576">
    <property type="term" value="C:extracellular region"/>
    <property type="evidence" value="ECO:0007669"/>
    <property type="project" value="TreeGrafter"/>
</dbReference>
<dbReference type="GO" id="GO:0008270">
    <property type="term" value="F:zinc ion binding"/>
    <property type="evidence" value="ECO:0007669"/>
    <property type="project" value="UniProtKB-KW"/>
</dbReference>
<evidence type="ECO:0000259" key="7">
    <source>
        <dbReference type="PROSITE" id="PS51233"/>
    </source>
</evidence>
<keyword evidence="3" id="KW-0479">Metal-binding</keyword>
<dbReference type="GO" id="GO:0003676">
    <property type="term" value="F:nucleic acid binding"/>
    <property type="evidence" value="ECO:0007669"/>
    <property type="project" value="InterPro"/>
</dbReference>
<evidence type="ECO:0000256" key="2">
    <source>
        <dbReference type="ARBA" id="ARBA00023157"/>
    </source>
</evidence>
<dbReference type="Pfam" id="PF26129">
    <property type="entry name" value="Vwde"/>
    <property type="match status" value="1"/>
</dbReference>
<evidence type="ECO:0000313" key="8">
    <source>
        <dbReference type="EMBL" id="VDI56268.1"/>
    </source>
</evidence>
<dbReference type="Gene3D" id="2.60.120.260">
    <property type="entry name" value="Galactose-binding domain-like"/>
    <property type="match status" value="1"/>
</dbReference>
<dbReference type="OrthoDB" id="10001041at2759"/>
<feature type="domain" description="CCHC-type" evidence="6">
    <location>
        <begin position="1218"/>
        <end position="1234"/>
    </location>
</feature>
<dbReference type="GO" id="GO:0005102">
    <property type="term" value="F:signaling receptor binding"/>
    <property type="evidence" value="ECO:0007669"/>
    <property type="project" value="TreeGrafter"/>
</dbReference>
<dbReference type="PANTHER" id="PTHR14949">
    <property type="entry name" value="EGF-LIKE-DOMAIN, MULTIPLE 7, 8"/>
    <property type="match status" value="1"/>
</dbReference>
<dbReference type="PROSITE" id="PS01186">
    <property type="entry name" value="EGF_2"/>
    <property type="match status" value="1"/>
</dbReference>
<dbReference type="InterPro" id="IPR000742">
    <property type="entry name" value="EGF"/>
</dbReference>
<sequence>MNKVIHKMRRDNIHIFFIIEMICIQQLEAADPCQTTANINNWQRSVAFGTDTTLICDNVLAEGWYRVTSNAGELMPTECPVGGFRCNTNKPIYLYVDDLPAGEEPYPSVGVTVNRTAYASNYDGNCKHTEYDIQIKNCDGYFVYFLTSITGGCTSAYCFGDQLPCTNGTTSANGFTPDCEIFPDVTVTPYVKVTLTEREAINEFKVLMVYSNATFECHADDLQDGYNYTIRWYVNDIEMKNAKLEDLSKTDIEAGLGLMLEEHWTSIYKPSMLVKCAIQVGGGEFTVYGPQHKSPVFFAGLKIDAASTTNYQVKEGEELQIPASLTMPLSCAWPKNAPEHQILSIKKDDCLLVLLNGVPDYQTKGCTNGITKDGLVFTTDYCGIKFSHSNWQDPQLINITGQIDQLANIEDRLINLRLYNADTVAAKGPLGYWINYHTTDIKIYVIDKDVSTLGTSCSSNNDPHMMTFDQQDYELQHDKMLAGEYIMYKHVRLPLQVSAYFQSCYEGVLCNCGVAVRSGDSLFVANYCKTWYNGKNKVNRYMKQRLCDDQSLIVTKTSSSYTITLPTGTKVTFNYGSTYIDGISITPSVLDTNMTKGLCGIYNGDKKDDYTPRDQLESTDLKTFVLSWHVNSTYPDETLFHPNGTLKETEYYGQQYCTCVTPNNTYPHGDPEFDCELTTAMRPCRNTKTTLGVYTADCATVANRKKRAVSGYEQDDEEPPSYPMESDKSPLFNITKAWHNGWTGDSARQHCTYHFQNAAAYNVCSEYVPYVESDPFISGCVLDIKFTGGDSWLKVAIKNFASACLQESKRLEILTVTNSTNSTGVDKPISAIIEESTCPDNCSSHGLCVDEECQCIDGYYGELCSFTASQSPTVIFDAFEDLCDSSKKPCRTFIIPGYDFINGSSLTCKYTTIILKKNDTNTLLEEENTFTHSGVYGSSQYMYCKLPGSRRKRSTGFETVATGYRISVSNNGQNYTDPVTTIVYDSTCYECDTTTMACDILETCPVKSVGSDHDERRATTQHAENSNETELSTDGAISLFTSALNNALEKQKHSLINHFEARLGKSVKATGVDQPEFVFHSEGIKVQHSFNTERLERLAAVESCIKLGNASEVSEIISQEKEIIRKRNKILKIADKHGWDTVKEYLDSPLADNKEDASDLRAAISRASRKRSSKPYSKPESSNSGSGKGEFNSRSFFRGLGQVSDTEFSKAGKSESYKCFYCNQPGHFARNCPEKRIPTATVGATKFQEQNTGKTQ</sequence>
<dbReference type="SMART" id="SM00343">
    <property type="entry name" value="ZnF_C2HC"/>
    <property type="match status" value="1"/>
</dbReference>
<organism evidence="8 9">
    <name type="scientific">Mytilus galloprovincialis</name>
    <name type="common">Mediterranean mussel</name>
    <dbReference type="NCBI Taxonomy" id="29158"/>
    <lineage>
        <taxon>Eukaryota</taxon>
        <taxon>Metazoa</taxon>
        <taxon>Spiralia</taxon>
        <taxon>Lophotrochozoa</taxon>
        <taxon>Mollusca</taxon>
        <taxon>Bivalvia</taxon>
        <taxon>Autobranchia</taxon>
        <taxon>Pteriomorphia</taxon>
        <taxon>Mytilida</taxon>
        <taxon>Mytiloidea</taxon>
        <taxon>Mytilidae</taxon>
        <taxon>Mytilinae</taxon>
        <taxon>Mytilus</taxon>
    </lineage>
</organism>
<evidence type="ECO:0000256" key="4">
    <source>
        <dbReference type="SAM" id="MobiDB-lite"/>
    </source>
</evidence>
<evidence type="ECO:0000259" key="6">
    <source>
        <dbReference type="PROSITE" id="PS50158"/>
    </source>
</evidence>
<protein>
    <submittedName>
        <fullName evidence="8">Uncharacterized protein</fullName>
    </submittedName>
</protein>
<dbReference type="InterPro" id="IPR036875">
    <property type="entry name" value="Znf_CCHC_sf"/>
</dbReference>